<keyword evidence="5" id="KW-0460">Magnesium</keyword>
<evidence type="ECO:0000313" key="10">
    <source>
        <dbReference type="EMBL" id="MCK0084957.1"/>
    </source>
</evidence>
<comment type="cofactor">
    <cofactor evidence="1">
        <name>Mg(2+)</name>
        <dbReference type="ChEBI" id="CHEBI:18420"/>
    </cofactor>
</comment>
<reference evidence="11" key="2">
    <citation type="submission" date="2023-01" db="EMBL/GenBank/DDBJ databases">
        <title>Human gut microbiome strain richness.</title>
        <authorList>
            <person name="Chen-Liaw A."/>
        </authorList>
    </citation>
    <scope>NUCLEOTIDE SEQUENCE</scope>
    <source>
        <strain evidence="11">B1_m1001713B170214d0_201011</strain>
    </source>
</reference>
<dbReference type="GeneID" id="57967183"/>
<evidence type="ECO:0000256" key="3">
    <source>
        <dbReference type="ARBA" id="ARBA00022516"/>
    </source>
</evidence>
<dbReference type="SMART" id="SM00046">
    <property type="entry name" value="DAGKc"/>
    <property type="match status" value="1"/>
</dbReference>
<evidence type="ECO:0000256" key="4">
    <source>
        <dbReference type="ARBA" id="ARBA00022723"/>
    </source>
</evidence>
<dbReference type="NCBIfam" id="TIGR00147">
    <property type="entry name" value="YegS/Rv2252/BmrU family lipid kinase"/>
    <property type="match status" value="1"/>
</dbReference>
<keyword evidence="8" id="KW-1208">Phospholipid metabolism</keyword>
<evidence type="ECO:0000313" key="11">
    <source>
        <dbReference type="EMBL" id="MDB1999106.1"/>
    </source>
</evidence>
<evidence type="ECO:0000259" key="9">
    <source>
        <dbReference type="PROSITE" id="PS50146"/>
    </source>
</evidence>
<gene>
    <name evidence="10" type="ORF">K5I21_03480</name>
    <name evidence="11" type="ORF">PM006_02710</name>
</gene>
<dbReference type="InterPro" id="IPR001206">
    <property type="entry name" value="Diacylglycerol_kinase_cat_dom"/>
</dbReference>
<keyword evidence="10" id="KW-0808">Transferase</keyword>
<dbReference type="Proteomes" id="UP001203136">
    <property type="component" value="Unassembled WGS sequence"/>
</dbReference>
<keyword evidence="10" id="KW-0418">Kinase</keyword>
<proteinExistence type="inferred from homology"/>
<dbReference type="Pfam" id="PF00781">
    <property type="entry name" value="DAGK_cat"/>
    <property type="match status" value="1"/>
</dbReference>
<evidence type="ECO:0000256" key="6">
    <source>
        <dbReference type="ARBA" id="ARBA00023098"/>
    </source>
</evidence>
<evidence type="ECO:0000313" key="12">
    <source>
        <dbReference type="Proteomes" id="UP001203136"/>
    </source>
</evidence>
<evidence type="ECO:0000256" key="8">
    <source>
        <dbReference type="ARBA" id="ARBA00023264"/>
    </source>
</evidence>
<sequence length="305" mass="33805">MKKMIFVFNPRSGKEQIRSKLLDILDIFTKYGYEVSVYVTQKPLDAMQIVSRRGRGRSLVVCSGGDGTLNEVVSGLMTIEEGKRPVLGYIPSGSTNDYASSIGISKNMKKAALDAVSGGTTAVDVGRFGEDRYFVYVAAFGAFTEVSYSTPQEAKNLLGHQAYMLEAVKRVTNLKAYRMKFEWEDKVLEDEFIIGMITNTISIGGFKGLVGLDVALDDGEFEVLLVRKPRTPKDIASIASYLILREGENDCVYQFRAKTLRVISQEPVDWSLDGEYGGSRTEILIENKSRAVSIRRRASSVVEAL</sequence>
<keyword evidence="3" id="KW-0444">Lipid biosynthesis</keyword>
<dbReference type="Proteomes" id="UP001300871">
    <property type="component" value="Unassembled WGS sequence"/>
</dbReference>
<dbReference type="Gene3D" id="2.60.200.40">
    <property type="match status" value="1"/>
</dbReference>
<dbReference type="AlphaFoldDB" id="A0AAW5F1R2"/>
<dbReference type="EMBL" id="JAQLGM010000004">
    <property type="protein sequence ID" value="MDB1999106.1"/>
    <property type="molecule type" value="Genomic_DNA"/>
</dbReference>
<comment type="caution">
    <text evidence="10">The sequence shown here is derived from an EMBL/GenBank/DDBJ whole genome shotgun (WGS) entry which is preliminary data.</text>
</comment>
<reference evidence="10" key="1">
    <citation type="journal article" date="2022" name="Cell Host Microbe">
        <title>Colonization of the live biotherapeutic product VE303 and modulation of the microbiota and metabolites in healthy volunteers.</title>
        <authorList>
            <person name="Dsouza M."/>
            <person name="Menon R."/>
            <person name="Crossette E."/>
            <person name="Bhattarai S.K."/>
            <person name="Schneider J."/>
            <person name="Kim Y.G."/>
            <person name="Reddy S."/>
            <person name="Caballero S."/>
            <person name="Felix C."/>
            <person name="Cornacchione L."/>
            <person name="Hendrickson J."/>
            <person name="Watson A.R."/>
            <person name="Minot S.S."/>
            <person name="Greenfield N."/>
            <person name="Schopf L."/>
            <person name="Szabady R."/>
            <person name="Patarroyo J."/>
            <person name="Smith W."/>
            <person name="Harrison P."/>
            <person name="Kuijper E.J."/>
            <person name="Kelly C.P."/>
            <person name="Olle B."/>
            <person name="Bobilev D."/>
            <person name="Silber J.L."/>
            <person name="Bucci V."/>
            <person name="Roberts B."/>
            <person name="Faith J."/>
            <person name="Norman J.M."/>
        </authorList>
    </citation>
    <scope>NUCLEOTIDE SEQUENCE</scope>
    <source>
        <strain evidence="10">VE303-04</strain>
    </source>
</reference>
<dbReference type="GO" id="GO:0004143">
    <property type="term" value="F:ATP-dependent diacylglycerol kinase activity"/>
    <property type="evidence" value="ECO:0007669"/>
    <property type="project" value="TreeGrafter"/>
</dbReference>
<dbReference type="GO" id="GO:0008654">
    <property type="term" value="P:phospholipid biosynthetic process"/>
    <property type="evidence" value="ECO:0007669"/>
    <property type="project" value="UniProtKB-KW"/>
</dbReference>
<evidence type="ECO:0000256" key="7">
    <source>
        <dbReference type="ARBA" id="ARBA00023209"/>
    </source>
</evidence>
<comment type="similarity">
    <text evidence="2">Belongs to the diacylglycerol/lipid kinase family.</text>
</comment>
<keyword evidence="4" id="KW-0479">Metal-binding</keyword>
<protein>
    <submittedName>
        <fullName evidence="10">YegS/Rv2252/BmrU family lipid kinase</fullName>
    </submittedName>
</protein>
<name>A0AAW5F1R2_CLOSY</name>
<feature type="domain" description="DAGKc" evidence="9">
    <location>
        <begin position="1"/>
        <end position="131"/>
    </location>
</feature>
<accession>A0AAW5F1R2</accession>
<evidence type="ECO:0000256" key="2">
    <source>
        <dbReference type="ARBA" id="ARBA00005983"/>
    </source>
</evidence>
<dbReference type="EMBL" id="JAINVB010000001">
    <property type="protein sequence ID" value="MCK0084957.1"/>
    <property type="molecule type" value="Genomic_DNA"/>
</dbReference>
<dbReference type="RefSeq" id="WP_003499995.1">
    <property type="nucleotide sequence ID" value="NZ_BAABZD010000001.1"/>
</dbReference>
<dbReference type="GO" id="GO:0005524">
    <property type="term" value="F:ATP binding"/>
    <property type="evidence" value="ECO:0007669"/>
    <property type="project" value="InterPro"/>
</dbReference>
<keyword evidence="7" id="KW-0594">Phospholipid biosynthesis</keyword>
<evidence type="ECO:0000256" key="1">
    <source>
        <dbReference type="ARBA" id="ARBA00001946"/>
    </source>
</evidence>
<evidence type="ECO:0000256" key="5">
    <source>
        <dbReference type="ARBA" id="ARBA00022842"/>
    </source>
</evidence>
<keyword evidence="6" id="KW-0443">Lipid metabolism</keyword>
<dbReference type="GO" id="GO:0046872">
    <property type="term" value="F:metal ion binding"/>
    <property type="evidence" value="ECO:0007669"/>
    <property type="project" value="UniProtKB-KW"/>
</dbReference>
<dbReference type="SUPFAM" id="SSF111331">
    <property type="entry name" value="NAD kinase/diacylglycerol kinase-like"/>
    <property type="match status" value="1"/>
</dbReference>
<dbReference type="PANTHER" id="PTHR12358:SF106">
    <property type="entry name" value="LIPID KINASE YEGS"/>
    <property type="match status" value="1"/>
</dbReference>
<organism evidence="10 12">
    <name type="scientific">Clostridium symbiosum</name>
    <name type="common">Bacteroides symbiosus</name>
    <dbReference type="NCBI Taxonomy" id="1512"/>
    <lineage>
        <taxon>Bacteria</taxon>
        <taxon>Bacillati</taxon>
        <taxon>Bacillota</taxon>
        <taxon>Clostridia</taxon>
        <taxon>Lachnospirales</taxon>
        <taxon>Lachnospiraceae</taxon>
        <taxon>Otoolea</taxon>
    </lineage>
</organism>
<dbReference type="InterPro" id="IPR016064">
    <property type="entry name" value="NAD/diacylglycerol_kinase_sf"/>
</dbReference>
<dbReference type="InterPro" id="IPR050187">
    <property type="entry name" value="Lipid_Phosphate_FormReg"/>
</dbReference>
<dbReference type="InterPro" id="IPR017438">
    <property type="entry name" value="ATP-NAD_kinase_N"/>
</dbReference>
<dbReference type="PROSITE" id="PS50146">
    <property type="entry name" value="DAGK"/>
    <property type="match status" value="1"/>
</dbReference>
<dbReference type="PANTHER" id="PTHR12358">
    <property type="entry name" value="SPHINGOSINE KINASE"/>
    <property type="match status" value="1"/>
</dbReference>
<dbReference type="GO" id="GO:0005886">
    <property type="term" value="C:plasma membrane"/>
    <property type="evidence" value="ECO:0007669"/>
    <property type="project" value="TreeGrafter"/>
</dbReference>
<dbReference type="InterPro" id="IPR005218">
    <property type="entry name" value="Diacylglycerol/lipid_kinase"/>
</dbReference>
<dbReference type="Gene3D" id="3.40.50.10330">
    <property type="entry name" value="Probable inorganic polyphosphate/atp-NAD kinase, domain 1"/>
    <property type="match status" value="1"/>
</dbReference>